<feature type="region of interest" description="Disordered" evidence="5">
    <location>
        <begin position="1"/>
        <end position="21"/>
    </location>
</feature>
<feature type="region of interest" description="Disordered" evidence="5">
    <location>
        <begin position="453"/>
        <end position="495"/>
    </location>
</feature>
<gene>
    <name evidence="7" type="ORF">EDB81DRAFT_197777</name>
</gene>
<evidence type="ECO:0000256" key="5">
    <source>
        <dbReference type="SAM" id="MobiDB-lite"/>
    </source>
</evidence>
<dbReference type="EMBL" id="JAGMUV010000002">
    <property type="protein sequence ID" value="KAH7171437.1"/>
    <property type="molecule type" value="Genomic_DNA"/>
</dbReference>
<evidence type="ECO:0000256" key="4">
    <source>
        <dbReference type="ARBA" id="ARBA00030237"/>
    </source>
</evidence>
<evidence type="ECO:0000256" key="2">
    <source>
        <dbReference type="ARBA" id="ARBA00022448"/>
    </source>
</evidence>
<name>A0A9P9JLY6_9HYPO</name>
<dbReference type="GO" id="GO:0004674">
    <property type="term" value="F:protein serine/threonine kinase activity"/>
    <property type="evidence" value="ECO:0007669"/>
    <property type="project" value="InterPro"/>
</dbReference>
<keyword evidence="8" id="KW-1185">Reference proteome</keyword>
<dbReference type="GO" id="GO:0006914">
    <property type="term" value="P:autophagy"/>
    <property type="evidence" value="ECO:0007669"/>
    <property type="project" value="UniProtKB-KW"/>
</dbReference>
<reference evidence="7" key="1">
    <citation type="journal article" date="2021" name="Nat. Commun.">
        <title>Genetic determinants of endophytism in the Arabidopsis root mycobiome.</title>
        <authorList>
            <person name="Mesny F."/>
            <person name="Miyauchi S."/>
            <person name="Thiergart T."/>
            <person name="Pickel B."/>
            <person name="Atanasova L."/>
            <person name="Karlsson M."/>
            <person name="Huettel B."/>
            <person name="Barry K.W."/>
            <person name="Haridas S."/>
            <person name="Chen C."/>
            <person name="Bauer D."/>
            <person name="Andreopoulos W."/>
            <person name="Pangilinan J."/>
            <person name="LaButti K."/>
            <person name="Riley R."/>
            <person name="Lipzen A."/>
            <person name="Clum A."/>
            <person name="Drula E."/>
            <person name="Henrissat B."/>
            <person name="Kohler A."/>
            <person name="Grigoriev I.V."/>
            <person name="Martin F.M."/>
            <person name="Hacquard S."/>
        </authorList>
    </citation>
    <scope>NUCLEOTIDE SEQUENCE</scope>
    <source>
        <strain evidence="7">MPI-CAGE-AT-0147</strain>
    </source>
</reference>
<dbReference type="PANTHER" id="PTHR24348">
    <property type="entry name" value="SERINE/THREONINE-PROTEIN KINASE UNC-51-RELATED"/>
    <property type="match status" value="1"/>
</dbReference>
<evidence type="ECO:0000256" key="3">
    <source>
        <dbReference type="ARBA" id="ARBA00023006"/>
    </source>
</evidence>
<feature type="region of interest" description="Disordered" evidence="5">
    <location>
        <begin position="379"/>
        <end position="440"/>
    </location>
</feature>
<proteinExistence type="predicted"/>
<feature type="compositionally biased region" description="Basic and acidic residues" evidence="5">
    <location>
        <begin position="554"/>
        <end position="563"/>
    </location>
</feature>
<evidence type="ECO:0000256" key="1">
    <source>
        <dbReference type="ARBA" id="ARBA00004623"/>
    </source>
</evidence>
<dbReference type="SMART" id="SM00220">
    <property type="entry name" value="S_TKc"/>
    <property type="match status" value="1"/>
</dbReference>
<feature type="region of interest" description="Disordered" evidence="5">
    <location>
        <begin position="584"/>
        <end position="630"/>
    </location>
</feature>
<dbReference type="Proteomes" id="UP000738349">
    <property type="component" value="Unassembled WGS sequence"/>
</dbReference>
<feature type="compositionally biased region" description="Basic and acidic residues" evidence="5">
    <location>
        <begin position="463"/>
        <end position="473"/>
    </location>
</feature>
<feature type="compositionally biased region" description="Polar residues" evidence="5">
    <location>
        <begin position="379"/>
        <end position="408"/>
    </location>
</feature>
<dbReference type="PANTHER" id="PTHR24348:SF68">
    <property type="entry name" value="SERINE_THREONINE-PROTEIN KINASE ATG1C"/>
    <property type="match status" value="1"/>
</dbReference>
<dbReference type="Gene3D" id="1.10.510.10">
    <property type="entry name" value="Transferase(Phosphotransferase) domain 1"/>
    <property type="match status" value="1"/>
</dbReference>
<dbReference type="GO" id="GO:0010506">
    <property type="term" value="P:regulation of autophagy"/>
    <property type="evidence" value="ECO:0007669"/>
    <property type="project" value="InterPro"/>
</dbReference>
<evidence type="ECO:0000259" key="6">
    <source>
        <dbReference type="PROSITE" id="PS50011"/>
    </source>
</evidence>
<organism evidence="7 8">
    <name type="scientific">Dactylonectria macrodidyma</name>
    <dbReference type="NCBI Taxonomy" id="307937"/>
    <lineage>
        <taxon>Eukaryota</taxon>
        <taxon>Fungi</taxon>
        <taxon>Dikarya</taxon>
        <taxon>Ascomycota</taxon>
        <taxon>Pezizomycotina</taxon>
        <taxon>Sordariomycetes</taxon>
        <taxon>Hypocreomycetidae</taxon>
        <taxon>Hypocreales</taxon>
        <taxon>Nectriaceae</taxon>
        <taxon>Dactylonectria</taxon>
    </lineage>
</organism>
<dbReference type="InterPro" id="IPR045269">
    <property type="entry name" value="Atg1-like"/>
</dbReference>
<dbReference type="SUPFAM" id="SSF56112">
    <property type="entry name" value="Protein kinase-like (PK-like)"/>
    <property type="match status" value="1"/>
</dbReference>
<dbReference type="GO" id="GO:0034045">
    <property type="term" value="C:phagophore assembly site membrane"/>
    <property type="evidence" value="ECO:0007669"/>
    <property type="project" value="UniProtKB-SubCell"/>
</dbReference>
<feature type="region of interest" description="Disordered" evidence="5">
    <location>
        <begin position="525"/>
        <end position="567"/>
    </location>
</feature>
<dbReference type="InterPro" id="IPR008271">
    <property type="entry name" value="Ser/Thr_kinase_AS"/>
</dbReference>
<protein>
    <recommendedName>
        <fullName evidence="4">Autophagy-related protein 1</fullName>
    </recommendedName>
</protein>
<comment type="caution">
    <text evidence="7">The sequence shown here is derived from an EMBL/GenBank/DDBJ whole genome shotgun (WGS) entry which is preliminary data.</text>
</comment>
<evidence type="ECO:0000313" key="7">
    <source>
        <dbReference type="EMBL" id="KAH7171437.1"/>
    </source>
</evidence>
<keyword evidence="7" id="KW-0808">Transferase</keyword>
<feature type="domain" description="Protein kinase" evidence="6">
    <location>
        <begin position="42"/>
        <end position="313"/>
    </location>
</feature>
<dbReference type="InterPro" id="IPR011009">
    <property type="entry name" value="Kinase-like_dom_sf"/>
</dbReference>
<dbReference type="PROSITE" id="PS50011">
    <property type="entry name" value="PROTEIN_KINASE_DOM"/>
    <property type="match status" value="1"/>
</dbReference>
<evidence type="ECO:0000313" key="8">
    <source>
        <dbReference type="Proteomes" id="UP000738349"/>
    </source>
</evidence>
<keyword evidence="2" id="KW-0813">Transport</keyword>
<comment type="subcellular location">
    <subcellularLocation>
        <location evidence="1">Preautophagosomal structure membrane</location>
        <topology evidence="1">Peripheral membrane protein</topology>
    </subcellularLocation>
</comment>
<sequence>MANPTRLPELARDSELSTTFQSDLTIHTKPSSRRNAPKAEVWRQEKMLGHGGFGVVWLQRRISESRVAPELRAVKQIEISDRNSGAKGYVRELEALAKFSQDRYKEFFITSYGWYESSGYLYIAMEYCEYGNLRAYIKDFGGLSQDDQAQDIAAQVLGGLVMMHEVGFAHGDIKPENILIKSRPPEDEWWVKVCDLGLSRRTATVAGSTTVHGTPGFLPVEMIGFKGDPKKANPYLADMWCFGETIFQMLTGVPAFSNLADLINYSNKTTPFPSELLKKANASDGALDFVRSLMQADPNQRFTAAKAQDHPWMTSASEQYEISRESTSFEAHHHQEPVARYITPAEQSTKASATWTTVTDAGFSMTPSVSTNPDTVMLQSRRSTQSSISHEYTTAPSTVSENATSSSTMEHETVKVNPRVTRADSPAQAPERESYSPDLRIFTEETSVRFLGDLLGPRRRSRKGADRDLKRNSESGPSTSAIHSLERGPYPLDINTDAEETSVHHQNIELGPNRRSTINFDHSVKQDTESDLSTQRSISTALTVPNSHTSSIHDSGKEKDGRKGPLGWLKSKYREAKRNEELLKNAAATEVSRETSSSMQPGDTMESDRPKARRPSPSGRVFHTVHSLPV</sequence>
<feature type="compositionally biased region" description="Basic and acidic residues" evidence="5">
    <location>
        <begin position="430"/>
        <end position="440"/>
    </location>
</feature>
<dbReference type="InterPro" id="IPR000719">
    <property type="entry name" value="Prot_kinase_dom"/>
</dbReference>
<keyword evidence="7" id="KW-0418">Kinase</keyword>
<dbReference type="AlphaFoldDB" id="A0A9P9JLY6"/>
<dbReference type="Pfam" id="PF00069">
    <property type="entry name" value="Pkinase"/>
    <property type="match status" value="1"/>
</dbReference>
<feature type="compositionally biased region" description="Polar residues" evidence="5">
    <location>
        <begin position="531"/>
        <end position="553"/>
    </location>
</feature>
<keyword evidence="3" id="KW-0072">Autophagy</keyword>
<dbReference type="GO" id="GO:0005524">
    <property type="term" value="F:ATP binding"/>
    <property type="evidence" value="ECO:0007669"/>
    <property type="project" value="InterPro"/>
</dbReference>
<dbReference type="PROSITE" id="PS00108">
    <property type="entry name" value="PROTEIN_KINASE_ST"/>
    <property type="match status" value="1"/>
</dbReference>
<accession>A0A9P9JLY6</accession>
<dbReference type="OrthoDB" id="10252171at2759"/>